<dbReference type="EMBL" id="LXKA01000209">
    <property type="protein sequence ID" value="OAJ61617.1"/>
    <property type="molecule type" value="Genomic_DNA"/>
</dbReference>
<evidence type="ECO:0000313" key="2">
    <source>
        <dbReference type="EMBL" id="OAJ56536.1"/>
    </source>
</evidence>
<protein>
    <recommendedName>
        <fullName evidence="6">Phenol degradation protein meta</fullName>
    </recommendedName>
</protein>
<dbReference type="Proteomes" id="UP000077961">
    <property type="component" value="Unassembled WGS sequence"/>
</dbReference>
<proteinExistence type="predicted"/>
<evidence type="ECO:0008006" key="6">
    <source>
        <dbReference type="Google" id="ProtNLM"/>
    </source>
</evidence>
<evidence type="ECO:0000313" key="5">
    <source>
        <dbReference type="Proteomes" id="UP000078116"/>
    </source>
</evidence>
<keyword evidence="4" id="KW-1185">Reference proteome</keyword>
<dbReference type="RefSeq" id="WP_064269585.1">
    <property type="nucleotide sequence ID" value="NZ_LXJZ01000186.1"/>
</dbReference>
<dbReference type="Proteomes" id="UP000078116">
    <property type="component" value="Unassembled WGS sequence"/>
</dbReference>
<accession>A0A1A9N9C4</accession>
<keyword evidence="1" id="KW-0732">Signal</keyword>
<gene>
    <name evidence="2" type="ORF">A6V36_33775</name>
    <name evidence="3" type="ORF">A6V37_25045</name>
</gene>
<feature type="signal peptide" evidence="1">
    <location>
        <begin position="1"/>
        <end position="20"/>
    </location>
</feature>
<dbReference type="Pfam" id="PF13557">
    <property type="entry name" value="Phenol_MetA_deg"/>
    <property type="match status" value="1"/>
</dbReference>
<feature type="chain" id="PRO_5008393738" description="Phenol degradation protein meta" evidence="1">
    <location>
        <begin position="21"/>
        <end position="311"/>
    </location>
</feature>
<evidence type="ECO:0000313" key="4">
    <source>
        <dbReference type="Proteomes" id="UP000077961"/>
    </source>
</evidence>
<organism evidence="3 5">
    <name type="scientific">Paraburkholderia ginsengiterrae</name>
    <dbReference type="NCBI Taxonomy" id="1462993"/>
    <lineage>
        <taxon>Bacteria</taxon>
        <taxon>Pseudomonadati</taxon>
        <taxon>Pseudomonadota</taxon>
        <taxon>Betaproteobacteria</taxon>
        <taxon>Burkholderiales</taxon>
        <taxon>Burkholderiaceae</taxon>
        <taxon>Paraburkholderia</taxon>
    </lineage>
</organism>
<sequence>MKIHRLAALAVMAASLLAHAYDEPTVNLGSTSFIDVAPNIQSGWAVSQYFEYYSANKLSNNSGNRLPLPQESLDVLGSITQLIYLSEKRAGVPHWGVNVIESATLGSSINDGMGDARLKARNGLGDLRVGPFLQTDTWMLNGRPFLTQRFEFDFVIPTGGYNPHYTIDPGNNVWAINPYWAATLWLTPKWSASLRLHYLWSGRNDAPPVSLGPGARDVQAGQAVHANFASEYEIVKGFRLGVNAYWLLQFTDSKINGQVARDRRERVLGIGPGALWQITSHDHLYFNYYQELDVRNRPDGTRAFVRYMHVF</sequence>
<reference evidence="4 5" key="1">
    <citation type="submission" date="2016-04" db="EMBL/GenBank/DDBJ databases">
        <title>Reclassification of Paraburkholderia panaciterrae (Farh et al. 2015) Dobritsa &amp; Samadpour 2016 as a later homotypic synonym of Paraburkholderia ginsengiterrae (Farh et al. 2015) Dobritsa &amp; Samadpour 2016.</title>
        <authorList>
            <person name="Dobritsa A.P."/>
            <person name="Kutumbaka K."/>
            <person name="Samadpour M."/>
        </authorList>
    </citation>
    <scope>NUCLEOTIDE SEQUENCE [LARGE SCALE GENOMIC DNA]</scope>
    <source>
        <strain evidence="3 5">DCY85</strain>
        <strain evidence="2 4">DCY85-1</strain>
    </source>
</reference>
<dbReference type="STRING" id="1462993.A6V36_33775"/>
<evidence type="ECO:0000313" key="3">
    <source>
        <dbReference type="EMBL" id="OAJ61617.1"/>
    </source>
</evidence>
<evidence type="ECO:0000256" key="1">
    <source>
        <dbReference type="SAM" id="SignalP"/>
    </source>
</evidence>
<dbReference type="AlphaFoldDB" id="A0A1A9N9C4"/>
<dbReference type="InterPro" id="IPR025737">
    <property type="entry name" value="FApF"/>
</dbReference>
<comment type="caution">
    <text evidence="3">The sequence shown here is derived from an EMBL/GenBank/DDBJ whole genome shotgun (WGS) entry which is preliminary data.</text>
</comment>
<dbReference type="EMBL" id="LXJZ01000186">
    <property type="protein sequence ID" value="OAJ56536.1"/>
    <property type="molecule type" value="Genomic_DNA"/>
</dbReference>
<name>A0A1A9N9C4_9BURK</name>